<dbReference type="GeneID" id="108613229"/>
<dbReference type="RefSeq" id="XP_017862029.1">
    <property type="nucleotide sequence ID" value="XM_018006540.1"/>
</dbReference>
<dbReference type="NCBIfam" id="TIGR00756">
    <property type="entry name" value="PPR"/>
    <property type="match status" value="2"/>
</dbReference>
<proteinExistence type="predicted"/>
<evidence type="ECO:0000313" key="6">
    <source>
        <dbReference type="RefSeq" id="XP_017862029.1"/>
    </source>
</evidence>
<evidence type="ECO:0000313" key="5">
    <source>
        <dbReference type="Proteomes" id="UP000694904"/>
    </source>
</evidence>
<dbReference type="Gene3D" id="1.25.40.10">
    <property type="entry name" value="Tetratricopeptide repeat domain"/>
    <property type="match status" value="3"/>
</dbReference>
<feature type="compositionally biased region" description="Basic and acidic residues" evidence="3">
    <location>
        <begin position="125"/>
        <end position="135"/>
    </location>
</feature>
<feature type="repeat" description="PPR" evidence="2">
    <location>
        <begin position="244"/>
        <end position="278"/>
    </location>
</feature>
<dbReference type="PROSITE" id="PS51375">
    <property type="entry name" value="PPR"/>
    <property type="match status" value="3"/>
</dbReference>
<evidence type="ECO:0000256" key="2">
    <source>
        <dbReference type="PROSITE-ProRule" id="PRU00708"/>
    </source>
</evidence>
<gene>
    <name evidence="6" type="primary">LOC108613229</name>
</gene>
<accession>A0ABM1P493</accession>
<protein>
    <submittedName>
        <fullName evidence="6">Pentatricopeptide repeat-containing protein 1, mitochondrial</fullName>
    </submittedName>
</protein>
<feature type="domain" description="PROP1-like PPR" evidence="4">
    <location>
        <begin position="248"/>
        <end position="405"/>
    </location>
</feature>
<feature type="region of interest" description="Disordered" evidence="3">
    <location>
        <begin position="104"/>
        <end position="204"/>
    </location>
</feature>
<dbReference type="InterPro" id="IPR002885">
    <property type="entry name" value="PPR_rpt"/>
</dbReference>
<feature type="repeat" description="PPR" evidence="2">
    <location>
        <begin position="318"/>
        <end position="352"/>
    </location>
</feature>
<dbReference type="Proteomes" id="UP000694904">
    <property type="component" value="Chromosome 4"/>
</dbReference>
<evidence type="ECO:0000256" key="1">
    <source>
        <dbReference type="ARBA" id="ARBA00022737"/>
    </source>
</evidence>
<dbReference type="InterPro" id="IPR011990">
    <property type="entry name" value="TPR-like_helical_dom_sf"/>
</dbReference>
<evidence type="ECO:0000259" key="4">
    <source>
        <dbReference type="Pfam" id="PF17177"/>
    </source>
</evidence>
<dbReference type="Pfam" id="PF13812">
    <property type="entry name" value="PPR_3"/>
    <property type="match status" value="1"/>
</dbReference>
<sequence length="768" mass="88155">MPFTCNVRNRMTMLVLPLSSNSSAACTFKKLIKLHKIQRKLPHFKMALRFFSLTLRPHMCRIQQRTPKHGLQLKNILQLQSRLPVLQWEQISLLHVRITDQDAGLQTKREANRPTNPFQDTILDEDPRRQSPERAHRNKFKSSNHFEKETEKQEKVKQKQEKETVTNFGDPDTFGDAKFSSTQPEDPGDAQEEEFISRPTRHSRKLRTKEYARMIKEHLIARRINDAIAVLEVRMLREDRVKPENYIYNLLISGCAKAGYTRKAFRLYTKMRQHGLKVTGGTYTSLFNACANAPSQVDGLSKARQLRENMLEKGYEPNLKNYHAMIKAYGRCGDIETAYMLADEMLDRQLPLNAESFNFLLQACASDEKNGFRHALLTWHKMLQLGISPDYYSFNNMLRCVRDCGFGDLESMQQVLEQIAPGVASGELPAGKEKQLESTPADSLSITPRSGEVNQLELSTQPTEQLELPNLLLPRPQLGSVVALAEVTRPHERFLLLGGITGYLELMKVHNVTPNIEFFTTMLEVVPPTNAAEKQVLSFVRRIGLKADIDFFNILIKKRSMRFDYESAREVLSMIRTAGLKPDIVTYGVLALGCRTQEQARELLQQMKEAGIRMNMPILGAMLRQGCAQKSFAYINEIMQLCLEEGIKPNESFLRHLYNFHRGCARAIDARHPSTKTEGFKRGHSKFCDKYRLFYEEHGLTGLKLEDAIAKLKPRAYEQYTEDPVTGQEPAKHEQVKRKTKLRKYIKKIKINELQDGPQLSDPVKRIE</sequence>
<evidence type="ECO:0000256" key="3">
    <source>
        <dbReference type="SAM" id="MobiDB-lite"/>
    </source>
</evidence>
<dbReference type="InterPro" id="IPR033443">
    <property type="entry name" value="PROP1-like_PPR_dom"/>
</dbReference>
<dbReference type="PANTHER" id="PTHR24014:SF6">
    <property type="entry name" value="PENTATRICOPEPTIDE REPEAT-CONTAINING PROTEIN 1, MITOCHONDRIAL"/>
    <property type="match status" value="1"/>
</dbReference>
<feature type="compositionally biased region" description="Basic and acidic residues" evidence="3">
    <location>
        <begin position="144"/>
        <end position="164"/>
    </location>
</feature>
<dbReference type="Pfam" id="PF17177">
    <property type="entry name" value="PPR_long"/>
    <property type="match status" value="1"/>
</dbReference>
<reference evidence="6" key="3">
    <citation type="submission" date="2025-08" db="UniProtKB">
        <authorList>
            <consortium name="RefSeq"/>
        </authorList>
    </citation>
    <scope>IDENTIFICATION</scope>
    <source>
        <tissue evidence="6">Whole organism</tissue>
    </source>
</reference>
<organism evidence="5 6">
    <name type="scientific">Drosophila arizonae</name>
    <name type="common">Fruit fly</name>
    <dbReference type="NCBI Taxonomy" id="7263"/>
    <lineage>
        <taxon>Eukaryota</taxon>
        <taxon>Metazoa</taxon>
        <taxon>Ecdysozoa</taxon>
        <taxon>Arthropoda</taxon>
        <taxon>Hexapoda</taxon>
        <taxon>Insecta</taxon>
        <taxon>Pterygota</taxon>
        <taxon>Neoptera</taxon>
        <taxon>Endopterygota</taxon>
        <taxon>Diptera</taxon>
        <taxon>Brachycera</taxon>
        <taxon>Muscomorpha</taxon>
        <taxon>Ephydroidea</taxon>
        <taxon>Drosophilidae</taxon>
        <taxon>Drosophila</taxon>
    </lineage>
</organism>
<reference evidence="5" key="2">
    <citation type="journal article" date="2016" name="G3 (Bethesda)">
        <title>Genome Evolution in Three Species of Cactophilic Drosophila.</title>
        <authorList>
            <person name="Sanchez-Flores A."/>
            <person name="Penazola F."/>
            <person name="Carpinteyro-Ponce J."/>
            <person name="Nazario-Yepiz N."/>
            <person name="Abreu-Goodger C."/>
            <person name="Machado C.A."/>
            <person name="Markow T.A."/>
        </authorList>
    </citation>
    <scope>NUCLEOTIDE SEQUENCE [LARGE SCALE GENOMIC DNA]</scope>
</reference>
<keyword evidence="5" id="KW-1185">Reference proteome</keyword>
<name>A0ABM1P493_DROAR</name>
<dbReference type="PANTHER" id="PTHR24014">
    <property type="entry name" value="2-OXOGLUTARATE AND IRON-DEPENDENT OXYGENASE DOMAIN-CONTAINING PROTEIN 2"/>
    <property type="match status" value="1"/>
</dbReference>
<keyword evidence="1" id="KW-0677">Repeat</keyword>
<reference evidence="5" key="1">
    <citation type="journal article" date="1997" name="Nucleic Acids Res.">
        <title>tRNAscan-SE: a program for improved detection of transfer RNA genes in genomic sequence.</title>
        <authorList>
            <person name="Lowe T.M."/>
            <person name="Eddy S.R."/>
        </authorList>
    </citation>
    <scope>NUCLEOTIDE SEQUENCE [LARGE SCALE GENOMIC DNA]</scope>
</reference>
<feature type="repeat" description="PPR" evidence="2">
    <location>
        <begin position="353"/>
        <end position="389"/>
    </location>
</feature>